<organism evidence="8 9">
    <name type="scientific">Fluviicoccus keumensis</name>
    <dbReference type="NCBI Taxonomy" id="1435465"/>
    <lineage>
        <taxon>Bacteria</taxon>
        <taxon>Pseudomonadati</taxon>
        <taxon>Pseudomonadota</taxon>
        <taxon>Gammaproteobacteria</taxon>
        <taxon>Moraxellales</taxon>
        <taxon>Moraxellaceae</taxon>
        <taxon>Fluviicoccus</taxon>
    </lineage>
</organism>
<dbReference type="Gene3D" id="2.40.10.340">
    <property type="entry name" value="Rod shape-determining protein MreC, domain 1"/>
    <property type="match status" value="1"/>
</dbReference>
<keyword evidence="3 5" id="KW-0133">Cell shape</keyword>
<evidence type="ECO:0000259" key="7">
    <source>
        <dbReference type="Pfam" id="PF04085"/>
    </source>
</evidence>
<dbReference type="EMBL" id="SHKX01000012">
    <property type="protein sequence ID" value="RZU44920.1"/>
    <property type="molecule type" value="Genomic_DNA"/>
</dbReference>
<dbReference type="PIRSF" id="PIRSF038471">
    <property type="entry name" value="MreC"/>
    <property type="match status" value="1"/>
</dbReference>
<evidence type="ECO:0000313" key="9">
    <source>
        <dbReference type="Proteomes" id="UP000292423"/>
    </source>
</evidence>
<proteinExistence type="inferred from homology"/>
<evidence type="ECO:0000256" key="2">
    <source>
        <dbReference type="ARBA" id="ARBA00013855"/>
    </source>
</evidence>
<gene>
    <name evidence="8" type="ORF">EV700_1723</name>
</gene>
<evidence type="ECO:0000256" key="1">
    <source>
        <dbReference type="ARBA" id="ARBA00009369"/>
    </source>
</evidence>
<comment type="caution">
    <text evidence="8">The sequence shown here is derived from an EMBL/GenBank/DDBJ whole genome shotgun (WGS) entry which is preliminary data.</text>
</comment>
<feature type="domain" description="Rod shape-determining protein MreC beta-barrel core" evidence="7">
    <location>
        <begin position="110"/>
        <end position="255"/>
    </location>
</feature>
<dbReference type="GO" id="GO:0005886">
    <property type="term" value="C:plasma membrane"/>
    <property type="evidence" value="ECO:0007669"/>
    <property type="project" value="TreeGrafter"/>
</dbReference>
<evidence type="ECO:0000256" key="4">
    <source>
        <dbReference type="ARBA" id="ARBA00032089"/>
    </source>
</evidence>
<feature type="compositionally biased region" description="Basic and acidic residues" evidence="6">
    <location>
        <begin position="266"/>
        <end position="277"/>
    </location>
</feature>
<protein>
    <recommendedName>
        <fullName evidence="2 5">Cell shape-determining protein MreC</fullName>
    </recommendedName>
    <alternativeName>
        <fullName evidence="4 5">Cell shape protein MreC</fullName>
    </alternativeName>
</protein>
<evidence type="ECO:0000256" key="6">
    <source>
        <dbReference type="SAM" id="MobiDB-lite"/>
    </source>
</evidence>
<dbReference type="InterPro" id="IPR042175">
    <property type="entry name" value="Cell/Rod_MreC_2"/>
</dbReference>
<dbReference type="PANTHER" id="PTHR34138">
    <property type="entry name" value="CELL SHAPE-DETERMINING PROTEIN MREC"/>
    <property type="match status" value="1"/>
</dbReference>
<evidence type="ECO:0000256" key="3">
    <source>
        <dbReference type="ARBA" id="ARBA00022960"/>
    </source>
</evidence>
<comment type="similarity">
    <text evidence="1 5">Belongs to the MreC family.</text>
</comment>
<keyword evidence="9" id="KW-1185">Reference proteome</keyword>
<dbReference type="NCBIfam" id="TIGR00219">
    <property type="entry name" value="mreC"/>
    <property type="match status" value="1"/>
</dbReference>
<dbReference type="AlphaFoldDB" id="A0A4Q7Z3Q5"/>
<comment type="function">
    <text evidence="5">Involved in formation and maintenance of cell shape.</text>
</comment>
<sequence length="283" mass="30402">MIVALALAGALLLVEGRFPDEFKNVRRHGDQVLEPLYRTVHFPVQLVSWLDDISQTRTRLRRENASLRAERLQYAVRLQKLAELSAENARLRGLLGSGLLSDGRMLLAEVLRADPDPDQMVLMINKGEPDGVFVGQPVLDARGIMGQVIAIAGNQSAVMLISDRRHGIAVKDARSGARGILQGSGENSRLLLQYVPESADIAKGDLLLSSGLGARFPAGYPVAIVHEVLRSGGSEFAKVQAMPVAGLGNSRHLALLFPSVASPAKPTDDTATEHVSESPDANP</sequence>
<evidence type="ECO:0000256" key="5">
    <source>
        <dbReference type="PIRNR" id="PIRNR038471"/>
    </source>
</evidence>
<dbReference type="GO" id="GO:0008360">
    <property type="term" value="P:regulation of cell shape"/>
    <property type="evidence" value="ECO:0007669"/>
    <property type="project" value="UniProtKB-KW"/>
</dbReference>
<dbReference type="Pfam" id="PF04085">
    <property type="entry name" value="MreC"/>
    <property type="match status" value="1"/>
</dbReference>
<dbReference type="PANTHER" id="PTHR34138:SF1">
    <property type="entry name" value="CELL SHAPE-DETERMINING PROTEIN MREC"/>
    <property type="match status" value="1"/>
</dbReference>
<accession>A0A4Q7Z3Q5</accession>
<dbReference type="InterPro" id="IPR007221">
    <property type="entry name" value="MreC"/>
</dbReference>
<reference evidence="8 9" key="1">
    <citation type="submission" date="2019-02" db="EMBL/GenBank/DDBJ databases">
        <title>Genomic Encyclopedia of Type Strains, Phase IV (KMG-IV): sequencing the most valuable type-strain genomes for metagenomic binning, comparative biology and taxonomic classification.</title>
        <authorList>
            <person name="Goeker M."/>
        </authorList>
    </citation>
    <scope>NUCLEOTIDE SEQUENCE [LARGE SCALE GENOMIC DNA]</scope>
    <source>
        <strain evidence="8 9">DSM 105135</strain>
    </source>
</reference>
<dbReference type="Proteomes" id="UP000292423">
    <property type="component" value="Unassembled WGS sequence"/>
</dbReference>
<dbReference type="InterPro" id="IPR055342">
    <property type="entry name" value="MreC_beta-barrel_core"/>
</dbReference>
<dbReference type="InterPro" id="IPR042177">
    <property type="entry name" value="Cell/Rod_1"/>
</dbReference>
<dbReference type="Gene3D" id="2.40.10.350">
    <property type="entry name" value="Rod shape-determining protein MreC, domain 2"/>
    <property type="match status" value="1"/>
</dbReference>
<evidence type="ECO:0000313" key="8">
    <source>
        <dbReference type="EMBL" id="RZU44920.1"/>
    </source>
</evidence>
<name>A0A4Q7Z3Q5_9GAMM</name>
<feature type="region of interest" description="Disordered" evidence="6">
    <location>
        <begin position="262"/>
        <end position="283"/>
    </location>
</feature>